<evidence type="ECO:0000313" key="2">
    <source>
        <dbReference type="EMBL" id="CCH29800.1"/>
    </source>
</evidence>
<organism evidence="2 3">
    <name type="scientific">Saccharothrix espanaensis (strain ATCC 51144 / DSM 44229 / JCM 9112 / NBRC 15066 / NRRL 15764)</name>
    <dbReference type="NCBI Taxonomy" id="1179773"/>
    <lineage>
        <taxon>Bacteria</taxon>
        <taxon>Bacillati</taxon>
        <taxon>Actinomycetota</taxon>
        <taxon>Actinomycetes</taxon>
        <taxon>Pseudonocardiales</taxon>
        <taxon>Pseudonocardiaceae</taxon>
        <taxon>Saccharothrix</taxon>
    </lineage>
</organism>
<dbReference type="EMBL" id="HE804045">
    <property type="protein sequence ID" value="CCH29800.1"/>
    <property type="molecule type" value="Genomic_DNA"/>
</dbReference>
<gene>
    <name evidence="2" type="ordered locus">BN6_24860</name>
</gene>
<reference evidence="2 3" key="1">
    <citation type="journal article" date="2012" name="BMC Genomics">
        <title>Complete genome sequence of Saccharothrix espanaensis DSM 44229T and comparison to the other completely sequenced Pseudonocardiaceae.</title>
        <authorList>
            <person name="Strobel T."/>
            <person name="Al-Dilaimi A."/>
            <person name="Blom J."/>
            <person name="Gessner A."/>
            <person name="Kalinowski J."/>
            <person name="Luzhetska M."/>
            <person name="Puhler A."/>
            <person name="Szczepanowski R."/>
            <person name="Bechthold A."/>
            <person name="Ruckert C."/>
        </authorList>
    </citation>
    <scope>NUCLEOTIDE SEQUENCE [LARGE SCALE GENOMIC DNA]</scope>
    <source>
        <strain evidence="3">ATCC 51144 / DSM 44229 / JCM 9112 / NBRC 15066 / NRRL 15764</strain>
    </source>
</reference>
<sequence>MFGATGMVGQGVLRECLRVPDVTEVLAVGRRRTGQSHPKLRELVHGDFTDFTPVAGQLTGYDACFFCLGVSSVGMSAEDYRRITYDYTFAAARVLAEVNPGSTFVYVSGAGTDRDSRRAWAKVKARTEDDVIALPLRGYALRPGYIQPMHGVRTKVRWYGWAYAALSPAYPLIRRLLPKWTTTTEQLGRAMLALARTGAPIRRLEVPDINAL</sequence>
<dbReference type="InterPro" id="IPR036291">
    <property type="entry name" value="NAD(P)-bd_dom_sf"/>
</dbReference>
<proteinExistence type="predicted"/>
<dbReference type="PANTHER" id="PTHR14097:SF8">
    <property type="entry name" value="NAD(P)-BINDING DOMAIN-CONTAINING PROTEIN"/>
    <property type="match status" value="1"/>
</dbReference>
<dbReference type="Gene3D" id="3.40.50.720">
    <property type="entry name" value="NAD(P)-binding Rossmann-like Domain"/>
    <property type="match status" value="1"/>
</dbReference>
<dbReference type="HOGENOM" id="CLU_071330_5_2_11"/>
<dbReference type="SUPFAM" id="SSF51735">
    <property type="entry name" value="NAD(P)-binding Rossmann-fold domains"/>
    <property type="match status" value="1"/>
</dbReference>
<dbReference type="PANTHER" id="PTHR14097">
    <property type="entry name" value="OXIDOREDUCTASE HTATIP2"/>
    <property type="match status" value="1"/>
</dbReference>
<feature type="domain" description="NAD(P)-binding" evidence="1">
    <location>
        <begin position="3"/>
        <end position="130"/>
    </location>
</feature>
<dbReference type="Proteomes" id="UP000006281">
    <property type="component" value="Chromosome"/>
</dbReference>
<dbReference type="Pfam" id="PF13460">
    <property type="entry name" value="NAD_binding_10"/>
    <property type="match status" value="1"/>
</dbReference>
<accession>K0JQR0</accession>
<dbReference type="PATRIC" id="fig|1179773.3.peg.2489"/>
<keyword evidence="3" id="KW-1185">Reference proteome</keyword>
<dbReference type="KEGG" id="sesp:BN6_24860"/>
<dbReference type="InterPro" id="IPR016040">
    <property type="entry name" value="NAD(P)-bd_dom"/>
</dbReference>
<dbReference type="STRING" id="1179773.BN6_24860"/>
<evidence type="ECO:0000313" key="3">
    <source>
        <dbReference type="Proteomes" id="UP000006281"/>
    </source>
</evidence>
<name>K0JQR0_SACES</name>
<dbReference type="eggNOG" id="COG0702">
    <property type="taxonomic scope" value="Bacteria"/>
</dbReference>
<dbReference type="AlphaFoldDB" id="K0JQR0"/>
<evidence type="ECO:0000259" key="1">
    <source>
        <dbReference type="Pfam" id="PF13460"/>
    </source>
</evidence>
<protein>
    <recommendedName>
        <fullName evidence="1">NAD(P)-binding domain-containing protein</fullName>
    </recommendedName>
</protein>